<feature type="compositionally biased region" description="Basic and acidic residues" evidence="4">
    <location>
        <begin position="210"/>
        <end position="251"/>
    </location>
</feature>
<accession>A0A2C5XYF1</accession>
<dbReference type="PANTHER" id="PTHR13173">
    <property type="entry name" value="WW DOMAIN BINDING PROTEIN 4"/>
    <property type="match status" value="1"/>
</dbReference>
<dbReference type="SUPFAM" id="SSF57667">
    <property type="entry name" value="beta-beta-alpha zinc fingers"/>
    <property type="match status" value="1"/>
</dbReference>
<evidence type="ECO:0000256" key="2">
    <source>
        <dbReference type="ARBA" id="ARBA00022771"/>
    </source>
</evidence>
<dbReference type="Pfam" id="PF06220">
    <property type="entry name" value="zf-U1"/>
    <property type="match status" value="1"/>
</dbReference>
<keyword evidence="1" id="KW-0479">Metal-binding</keyword>
<keyword evidence="2" id="KW-0863">Zinc-finger</keyword>
<dbReference type="AlphaFoldDB" id="A0A2C5XYF1"/>
<evidence type="ECO:0000256" key="4">
    <source>
        <dbReference type="SAM" id="MobiDB-lite"/>
    </source>
</evidence>
<dbReference type="STRING" id="1399860.A0A2C5XYF1"/>
<proteinExistence type="predicted"/>
<dbReference type="InterPro" id="IPR036236">
    <property type="entry name" value="Znf_C2H2_sf"/>
</dbReference>
<dbReference type="InterPro" id="IPR013085">
    <property type="entry name" value="U1-CZ_Znf_C2H2"/>
</dbReference>
<dbReference type="PANTHER" id="PTHR13173:SF10">
    <property type="entry name" value="WW DOMAIN-BINDING PROTEIN 4"/>
    <property type="match status" value="1"/>
</dbReference>
<evidence type="ECO:0000256" key="1">
    <source>
        <dbReference type="ARBA" id="ARBA00022723"/>
    </source>
</evidence>
<keyword evidence="3" id="KW-0862">Zinc</keyword>
<feature type="region of interest" description="Disordered" evidence="4">
    <location>
        <begin position="134"/>
        <end position="193"/>
    </location>
</feature>
<name>A0A2C5XYF1_9HYPO</name>
<protein>
    <recommendedName>
        <fullName evidence="5">U1-type domain-containing protein</fullName>
    </recommendedName>
</protein>
<dbReference type="GO" id="GO:0071011">
    <property type="term" value="C:precatalytic spliceosome"/>
    <property type="evidence" value="ECO:0007669"/>
    <property type="project" value="TreeGrafter"/>
</dbReference>
<dbReference type="OrthoDB" id="191651at2759"/>
<dbReference type="InterPro" id="IPR040023">
    <property type="entry name" value="WBP4"/>
</dbReference>
<feature type="region of interest" description="Disordered" evidence="4">
    <location>
        <begin position="210"/>
        <end position="265"/>
    </location>
</feature>
<comment type="caution">
    <text evidence="6">The sequence shown here is derived from an EMBL/GenBank/DDBJ whole genome shotgun (WGS) entry which is preliminary data.</text>
</comment>
<feature type="region of interest" description="Disordered" evidence="4">
    <location>
        <begin position="28"/>
        <end position="98"/>
    </location>
</feature>
<sequence>MSEYWKSTPKYWCKHCSCYVRDTKLERQNHESTARHQGAIKRSLRELHRTHERQEREKERARREIARLNGVVSKDTSNAPSPAKRSAASTRSEADLKRQRQQLADLGVAVPSTFRAEMAMAGDWTVTQSRVISSTGADGTETSKDAMATGVRKRHDVNRTEEEEEEEEAMRRLFKKPRRWGRDSKALPLEEDGELDALLSGTLLVKKEEAVKQESSNVHRDEEQKPSALELQKDDEQEAKAEPLTDIKKEPDDEASTLVEEPAPILFKKRRPKGIRIK</sequence>
<dbReference type="GO" id="GO:0003723">
    <property type="term" value="F:RNA binding"/>
    <property type="evidence" value="ECO:0007669"/>
    <property type="project" value="TreeGrafter"/>
</dbReference>
<dbReference type="InterPro" id="IPR003604">
    <property type="entry name" value="Matrin/U1-like-C_Znf_C2H2"/>
</dbReference>
<reference evidence="6 7" key="1">
    <citation type="submission" date="2017-06" db="EMBL/GenBank/DDBJ databases">
        <title>Ant-infecting Ophiocordyceps genomes reveal a high diversity of potential behavioral manipulation genes and a possible major role for enterotoxins.</title>
        <authorList>
            <person name="De Bekker C."/>
            <person name="Evans H.C."/>
            <person name="Brachmann A."/>
            <person name="Hughes D.P."/>
        </authorList>
    </citation>
    <scope>NUCLEOTIDE SEQUENCE [LARGE SCALE GENOMIC DNA]</scope>
    <source>
        <strain evidence="6 7">Map64</strain>
    </source>
</reference>
<evidence type="ECO:0000256" key="3">
    <source>
        <dbReference type="ARBA" id="ARBA00022833"/>
    </source>
</evidence>
<dbReference type="EMBL" id="NJET01000145">
    <property type="protein sequence ID" value="PHH60456.1"/>
    <property type="molecule type" value="Genomic_DNA"/>
</dbReference>
<feature type="domain" description="U1-type" evidence="5">
    <location>
        <begin position="8"/>
        <end position="43"/>
    </location>
</feature>
<evidence type="ECO:0000313" key="7">
    <source>
        <dbReference type="Proteomes" id="UP000226192"/>
    </source>
</evidence>
<dbReference type="GO" id="GO:0000398">
    <property type="term" value="P:mRNA splicing, via spliceosome"/>
    <property type="evidence" value="ECO:0007669"/>
    <property type="project" value="InterPro"/>
</dbReference>
<evidence type="ECO:0000313" key="6">
    <source>
        <dbReference type="EMBL" id="PHH60456.1"/>
    </source>
</evidence>
<organism evidence="6 7">
    <name type="scientific">Ophiocordyceps australis</name>
    <dbReference type="NCBI Taxonomy" id="1399860"/>
    <lineage>
        <taxon>Eukaryota</taxon>
        <taxon>Fungi</taxon>
        <taxon>Dikarya</taxon>
        <taxon>Ascomycota</taxon>
        <taxon>Pezizomycotina</taxon>
        <taxon>Sordariomycetes</taxon>
        <taxon>Hypocreomycetidae</taxon>
        <taxon>Hypocreales</taxon>
        <taxon>Ophiocordycipitaceae</taxon>
        <taxon>Ophiocordyceps</taxon>
    </lineage>
</organism>
<gene>
    <name evidence="6" type="ORF">CDD81_1631</name>
</gene>
<feature type="compositionally biased region" description="Basic and acidic residues" evidence="4">
    <location>
        <begin position="43"/>
        <end position="66"/>
    </location>
</feature>
<evidence type="ECO:0000259" key="5">
    <source>
        <dbReference type="SMART" id="SM00451"/>
    </source>
</evidence>
<dbReference type="Proteomes" id="UP000226192">
    <property type="component" value="Unassembled WGS sequence"/>
</dbReference>
<dbReference type="SMART" id="SM00451">
    <property type="entry name" value="ZnF_U1"/>
    <property type="match status" value="1"/>
</dbReference>
<keyword evidence="7" id="KW-1185">Reference proteome</keyword>
<dbReference type="GO" id="GO:0008270">
    <property type="term" value="F:zinc ion binding"/>
    <property type="evidence" value="ECO:0007669"/>
    <property type="project" value="UniProtKB-KW"/>
</dbReference>